<evidence type="ECO:0000256" key="1">
    <source>
        <dbReference type="ARBA" id="ARBA00023125"/>
    </source>
</evidence>
<name>A0A6S6RWH4_9BACT</name>
<dbReference type="InterPro" id="IPR009057">
    <property type="entry name" value="Homeodomain-like_sf"/>
</dbReference>
<accession>A0A6S6RWH4</accession>
<dbReference type="EMBL" id="CACVAQ010000040">
    <property type="protein sequence ID" value="CAA6799628.1"/>
    <property type="molecule type" value="Genomic_DNA"/>
</dbReference>
<dbReference type="InterPro" id="IPR036271">
    <property type="entry name" value="Tet_transcr_reg_TetR-rel_C_sf"/>
</dbReference>
<protein>
    <submittedName>
        <fullName evidence="4">Transcriptional regulator</fullName>
    </submittedName>
</protein>
<reference evidence="4" key="1">
    <citation type="submission" date="2020-01" db="EMBL/GenBank/DDBJ databases">
        <authorList>
            <person name="Meier V. D."/>
            <person name="Meier V D."/>
        </authorList>
    </citation>
    <scope>NUCLEOTIDE SEQUENCE</scope>
    <source>
        <strain evidence="4">HLG_WM_MAG_10</strain>
    </source>
</reference>
<dbReference type="PANTHER" id="PTHR43479">
    <property type="entry name" value="ACREF/ENVCD OPERON REPRESSOR-RELATED"/>
    <property type="match status" value="1"/>
</dbReference>
<sequence>MDELTKIIDTSESLFKKYGIRSVTMTDIASKLGMSKKTLYVHIENKQDLVSKIMQRYISRNKEMCLCIQKEAKNALDELLKFSLYTQQQVDDINLSILYDLKKYYRLVWQLLDDFNRKEVLMMVETNLKKGVEEGLYRQDLDVSLVSRLHISLMPILSNEDLFPINDFPTQQLHREFMRYHIHGIVSEKGRELLKTMLGSLDPRGKLY</sequence>
<dbReference type="PANTHER" id="PTHR43479:SF11">
    <property type="entry name" value="ACREF_ENVCD OPERON REPRESSOR-RELATED"/>
    <property type="match status" value="1"/>
</dbReference>
<dbReference type="GO" id="GO:0003677">
    <property type="term" value="F:DNA binding"/>
    <property type="evidence" value="ECO:0007669"/>
    <property type="project" value="UniProtKB-UniRule"/>
</dbReference>
<dbReference type="SUPFAM" id="SSF48498">
    <property type="entry name" value="Tetracyclin repressor-like, C-terminal domain"/>
    <property type="match status" value="1"/>
</dbReference>
<dbReference type="InterPro" id="IPR050624">
    <property type="entry name" value="HTH-type_Tx_Regulator"/>
</dbReference>
<dbReference type="PROSITE" id="PS50977">
    <property type="entry name" value="HTH_TETR_2"/>
    <property type="match status" value="1"/>
</dbReference>
<evidence type="ECO:0000313" key="4">
    <source>
        <dbReference type="EMBL" id="CAA6799628.1"/>
    </source>
</evidence>
<feature type="domain" description="HTH tetR-type" evidence="3">
    <location>
        <begin position="1"/>
        <end position="61"/>
    </location>
</feature>
<dbReference type="Gene3D" id="1.10.10.60">
    <property type="entry name" value="Homeodomain-like"/>
    <property type="match status" value="1"/>
</dbReference>
<dbReference type="Pfam" id="PF00440">
    <property type="entry name" value="TetR_N"/>
    <property type="match status" value="1"/>
</dbReference>
<dbReference type="SUPFAM" id="SSF46689">
    <property type="entry name" value="Homeodomain-like"/>
    <property type="match status" value="1"/>
</dbReference>
<evidence type="ECO:0000259" key="3">
    <source>
        <dbReference type="PROSITE" id="PS50977"/>
    </source>
</evidence>
<dbReference type="AlphaFoldDB" id="A0A6S6RWH4"/>
<dbReference type="Gene3D" id="1.10.357.10">
    <property type="entry name" value="Tetracycline Repressor, domain 2"/>
    <property type="match status" value="1"/>
</dbReference>
<dbReference type="InterPro" id="IPR001647">
    <property type="entry name" value="HTH_TetR"/>
</dbReference>
<gene>
    <name evidence="4" type="ORF">HELGO_WM29609</name>
</gene>
<organism evidence="4">
    <name type="scientific">uncultured Aureispira sp</name>
    <dbReference type="NCBI Taxonomy" id="1331704"/>
    <lineage>
        <taxon>Bacteria</taxon>
        <taxon>Pseudomonadati</taxon>
        <taxon>Bacteroidota</taxon>
        <taxon>Saprospiria</taxon>
        <taxon>Saprospirales</taxon>
        <taxon>Saprospiraceae</taxon>
        <taxon>Aureispira</taxon>
        <taxon>environmental samples</taxon>
    </lineage>
</organism>
<keyword evidence="1 2" id="KW-0238">DNA-binding</keyword>
<proteinExistence type="predicted"/>
<feature type="DNA-binding region" description="H-T-H motif" evidence="2">
    <location>
        <begin position="24"/>
        <end position="43"/>
    </location>
</feature>
<evidence type="ECO:0000256" key="2">
    <source>
        <dbReference type="PROSITE-ProRule" id="PRU00335"/>
    </source>
</evidence>
<dbReference type="PRINTS" id="PR00455">
    <property type="entry name" value="HTHTETR"/>
</dbReference>